<dbReference type="GO" id="GO:0008408">
    <property type="term" value="F:3'-5' exonuclease activity"/>
    <property type="evidence" value="ECO:0007669"/>
    <property type="project" value="InterPro"/>
</dbReference>
<accession>A0A9D2FY96</accession>
<sequence>MKTIFNKYDKHAINDLPRALFQGRIITINTEGETRKAVDYLLDSDILGVDTETRPSFTRGKQNKVALLQVSTRDTCFLFRLNHCGMTPAIIRLLEDKTIMKTGLSLRDDIAMLRKRADFVPGYFVDIQDEVGELGIQDLSLQKLYANLFHQKISKTQRLSNWDAPILKDPQKLYAATDAWACINLYEEICRLKASRDFQLITIPDEPIQASIPQEE</sequence>
<dbReference type="InterPro" id="IPR036397">
    <property type="entry name" value="RNaseH_sf"/>
</dbReference>
<evidence type="ECO:0000256" key="1">
    <source>
        <dbReference type="ARBA" id="ARBA00022722"/>
    </source>
</evidence>
<dbReference type="SUPFAM" id="SSF53098">
    <property type="entry name" value="Ribonuclease H-like"/>
    <property type="match status" value="1"/>
</dbReference>
<evidence type="ECO:0000313" key="9">
    <source>
        <dbReference type="EMBL" id="HIZ69589.1"/>
    </source>
</evidence>
<dbReference type="PANTHER" id="PTHR13620:SF109">
    <property type="entry name" value="3'-5' EXONUCLEASE"/>
    <property type="match status" value="1"/>
</dbReference>
<keyword evidence="3" id="KW-0378">Hydrolase</keyword>
<dbReference type="GO" id="GO:0003676">
    <property type="term" value="F:nucleic acid binding"/>
    <property type="evidence" value="ECO:0007669"/>
    <property type="project" value="InterPro"/>
</dbReference>
<evidence type="ECO:0000259" key="8">
    <source>
        <dbReference type="SMART" id="SM00474"/>
    </source>
</evidence>
<dbReference type="Proteomes" id="UP000824055">
    <property type="component" value="Unassembled WGS sequence"/>
</dbReference>
<dbReference type="InterPro" id="IPR051132">
    <property type="entry name" value="3-5_Exonuclease_domain"/>
</dbReference>
<dbReference type="GO" id="GO:0006139">
    <property type="term" value="P:nucleobase-containing compound metabolic process"/>
    <property type="evidence" value="ECO:0007669"/>
    <property type="project" value="InterPro"/>
</dbReference>
<evidence type="ECO:0000256" key="4">
    <source>
        <dbReference type="ARBA" id="ARBA00022839"/>
    </source>
</evidence>
<keyword evidence="1" id="KW-0540">Nuclease</keyword>
<dbReference type="EMBL" id="DXBE01000050">
    <property type="protein sequence ID" value="HIZ69589.1"/>
    <property type="molecule type" value="Genomic_DNA"/>
</dbReference>
<dbReference type="Pfam" id="PF01612">
    <property type="entry name" value="DNA_pol_A_exo1"/>
    <property type="match status" value="1"/>
</dbReference>
<dbReference type="PANTHER" id="PTHR13620">
    <property type="entry name" value="3-5 EXONUCLEASE"/>
    <property type="match status" value="1"/>
</dbReference>
<proteinExistence type="predicted"/>
<keyword evidence="4 9" id="KW-0269">Exonuclease</keyword>
<comment type="caution">
    <text evidence="9">The sequence shown here is derived from an EMBL/GenBank/DDBJ whole genome shotgun (WGS) entry which is preliminary data.</text>
</comment>
<gene>
    <name evidence="9" type="ORF">H9966_06900</name>
</gene>
<evidence type="ECO:0000313" key="10">
    <source>
        <dbReference type="Proteomes" id="UP000824055"/>
    </source>
</evidence>
<evidence type="ECO:0000256" key="3">
    <source>
        <dbReference type="ARBA" id="ARBA00022801"/>
    </source>
</evidence>
<protein>
    <recommendedName>
        <fullName evidence="6">3'-5' exonuclease</fullName>
    </recommendedName>
    <alternativeName>
        <fullName evidence="7">Werner Syndrome-like exonuclease</fullName>
    </alternativeName>
</protein>
<organism evidence="9 10">
    <name type="scientific">Candidatus Prevotella avicola</name>
    <dbReference type="NCBI Taxonomy" id="2838738"/>
    <lineage>
        <taxon>Bacteria</taxon>
        <taxon>Pseudomonadati</taxon>
        <taxon>Bacteroidota</taxon>
        <taxon>Bacteroidia</taxon>
        <taxon>Bacteroidales</taxon>
        <taxon>Prevotellaceae</taxon>
        <taxon>Prevotella</taxon>
    </lineage>
</organism>
<dbReference type="Gene3D" id="3.30.420.10">
    <property type="entry name" value="Ribonuclease H-like superfamily/Ribonuclease H"/>
    <property type="match status" value="1"/>
</dbReference>
<dbReference type="AlphaFoldDB" id="A0A9D2FY96"/>
<evidence type="ECO:0000256" key="7">
    <source>
        <dbReference type="ARBA" id="ARBA00042761"/>
    </source>
</evidence>
<name>A0A9D2FY96_9BACT</name>
<dbReference type="CDD" id="cd06141">
    <property type="entry name" value="WRN_exo"/>
    <property type="match status" value="1"/>
</dbReference>
<evidence type="ECO:0000256" key="5">
    <source>
        <dbReference type="ARBA" id="ARBA00022842"/>
    </source>
</evidence>
<reference evidence="9" key="1">
    <citation type="journal article" date="2021" name="PeerJ">
        <title>Extensive microbial diversity within the chicken gut microbiome revealed by metagenomics and culture.</title>
        <authorList>
            <person name="Gilroy R."/>
            <person name="Ravi A."/>
            <person name="Getino M."/>
            <person name="Pursley I."/>
            <person name="Horton D.L."/>
            <person name="Alikhan N.F."/>
            <person name="Baker D."/>
            <person name="Gharbi K."/>
            <person name="Hall N."/>
            <person name="Watson M."/>
            <person name="Adriaenssens E.M."/>
            <person name="Foster-Nyarko E."/>
            <person name="Jarju S."/>
            <person name="Secka A."/>
            <person name="Antonio M."/>
            <person name="Oren A."/>
            <person name="Chaudhuri R.R."/>
            <person name="La Ragione R."/>
            <person name="Hildebrand F."/>
            <person name="Pallen M.J."/>
        </authorList>
    </citation>
    <scope>NUCLEOTIDE SEQUENCE</scope>
    <source>
        <strain evidence="9">ChiHecec3B27-8219</strain>
    </source>
</reference>
<dbReference type="InterPro" id="IPR002562">
    <property type="entry name" value="3'-5'_exonuclease_dom"/>
</dbReference>
<dbReference type="GO" id="GO:0046872">
    <property type="term" value="F:metal ion binding"/>
    <property type="evidence" value="ECO:0007669"/>
    <property type="project" value="UniProtKB-KW"/>
</dbReference>
<feature type="domain" description="3'-5' exonuclease" evidence="8">
    <location>
        <begin position="25"/>
        <end position="194"/>
    </location>
</feature>
<keyword evidence="5" id="KW-0460">Magnesium</keyword>
<keyword evidence="2" id="KW-0479">Metal-binding</keyword>
<evidence type="ECO:0000256" key="6">
    <source>
        <dbReference type="ARBA" id="ARBA00040531"/>
    </source>
</evidence>
<dbReference type="SMART" id="SM00474">
    <property type="entry name" value="35EXOc"/>
    <property type="match status" value="1"/>
</dbReference>
<dbReference type="InterPro" id="IPR012337">
    <property type="entry name" value="RNaseH-like_sf"/>
</dbReference>
<evidence type="ECO:0000256" key="2">
    <source>
        <dbReference type="ARBA" id="ARBA00022723"/>
    </source>
</evidence>
<reference evidence="9" key="2">
    <citation type="submission" date="2021-04" db="EMBL/GenBank/DDBJ databases">
        <authorList>
            <person name="Gilroy R."/>
        </authorList>
    </citation>
    <scope>NUCLEOTIDE SEQUENCE</scope>
    <source>
        <strain evidence="9">ChiHecec3B27-8219</strain>
    </source>
</reference>